<dbReference type="GO" id="GO:0009306">
    <property type="term" value="P:protein secretion"/>
    <property type="evidence" value="ECO:0007669"/>
    <property type="project" value="InterPro"/>
</dbReference>
<name>A0A1G7YLB7_9BACI</name>
<dbReference type="Proteomes" id="UP000199163">
    <property type="component" value="Unassembled WGS sequence"/>
</dbReference>
<dbReference type="GO" id="GO:0005886">
    <property type="term" value="C:plasma membrane"/>
    <property type="evidence" value="ECO:0007669"/>
    <property type="project" value="TreeGrafter"/>
</dbReference>
<dbReference type="Pfam" id="PF01312">
    <property type="entry name" value="Bac_export_2"/>
    <property type="match status" value="1"/>
</dbReference>
<dbReference type="EMBL" id="FNDK01000001">
    <property type="protein sequence ID" value="SDG97328.1"/>
    <property type="molecule type" value="Genomic_DNA"/>
</dbReference>
<gene>
    <name evidence="1" type="ORF">SAMN05192534_101195</name>
</gene>
<evidence type="ECO:0000313" key="1">
    <source>
        <dbReference type="EMBL" id="SDG97328.1"/>
    </source>
</evidence>
<keyword evidence="1" id="KW-0966">Cell projection</keyword>
<proteinExistence type="predicted"/>
<keyword evidence="1" id="KW-0282">Flagellum</keyword>
<dbReference type="OrthoDB" id="5244399at2"/>
<organism evidence="1 2">
    <name type="scientific">Alteribacillus persepolensis</name>
    <dbReference type="NCBI Taxonomy" id="568899"/>
    <lineage>
        <taxon>Bacteria</taxon>
        <taxon>Bacillati</taxon>
        <taxon>Bacillota</taxon>
        <taxon>Bacilli</taxon>
        <taxon>Bacillales</taxon>
        <taxon>Bacillaceae</taxon>
        <taxon>Alteribacillus</taxon>
    </lineage>
</organism>
<protein>
    <submittedName>
        <fullName evidence="1">Flagellar biosynthesis protein</fullName>
    </submittedName>
</protein>
<dbReference type="InterPro" id="IPR029025">
    <property type="entry name" value="T3SS_substrate_exporter_C"/>
</dbReference>
<dbReference type="SUPFAM" id="SSF160544">
    <property type="entry name" value="EscU C-terminal domain-like"/>
    <property type="match status" value="1"/>
</dbReference>
<accession>A0A1G7YLB7</accession>
<dbReference type="InterPro" id="IPR006135">
    <property type="entry name" value="T3SS_substrate_exporter"/>
</dbReference>
<dbReference type="AlphaFoldDB" id="A0A1G7YLB7"/>
<dbReference type="PANTHER" id="PTHR30531:SF12">
    <property type="entry name" value="FLAGELLAR BIOSYNTHETIC PROTEIN FLHB"/>
    <property type="match status" value="1"/>
</dbReference>
<keyword evidence="2" id="KW-1185">Reference proteome</keyword>
<dbReference type="PANTHER" id="PTHR30531">
    <property type="entry name" value="FLAGELLAR BIOSYNTHETIC PROTEIN FLHB"/>
    <property type="match status" value="1"/>
</dbReference>
<dbReference type="RefSeq" id="WP_091270349.1">
    <property type="nucleotide sequence ID" value="NZ_FNDK01000001.1"/>
</dbReference>
<sequence length="100" mass="11304">MKETQKHVKSAIALGYEEETETAPSVKAKGKGYVAEEIIKRAKEHNIAIQEDPSLVELLSKLELHQTISAELYEVVAEVFAFLYRIDQHTYENGKSGNNR</sequence>
<dbReference type="STRING" id="568899.SAMN05192534_101195"/>
<dbReference type="Gene3D" id="3.40.1690.10">
    <property type="entry name" value="secretion proteins EscU"/>
    <property type="match status" value="1"/>
</dbReference>
<reference evidence="1 2" key="1">
    <citation type="submission" date="2016-10" db="EMBL/GenBank/DDBJ databases">
        <authorList>
            <person name="de Groot N.N."/>
        </authorList>
    </citation>
    <scope>NUCLEOTIDE SEQUENCE [LARGE SCALE GENOMIC DNA]</scope>
    <source>
        <strain evidence="1 2">DSM 21632</strain>
    </source>
</reference>
<keyword evidence="1" id="KW-0969">Cilium</keyword>
<evidence type="ECO:0000313" key="2">
    <source>
        <dbReference type="Proteomes" id="UP000199163"/>
    </source>
</evidence>